<evidence type="ECO:0000259" key="2">
    <source>
        <dbReference type="Pfam" id="PF13439"/>
    </source>
</evidence>
<evidence type="ECO:0000259" key="1">
    <source>
        <dbReference type="Pfam" id="PF00534"/>
    </source>
</evidence>
<dbReference type="AlphaFoldDB" id="A0A0G0UHG0"/>
<dbReference type="GO" id="GO:0016757">
    <property type="term" value="F:glycosyltransferase activity"/>
    <property type="evidence" value="ECO:0007669"/>
    <property type="project" value="InterPro"/>
</dbReference>
<accession>A0A0G0UHG0</accession>
<keyword evidence="3" id="KW-0808">Transferase</keyword>
<dbReference type="PANTHER" id="PTHR45947">
    <property type="entry name" value="SULFOQUINOVOSYL TRANSFERASE SQD2"/>
    <property type="match status" value="1"/>
</dbReference>
<dbReference type="EMBL" id="LCAK01000012">
    <property type="protein sequence ID" value="KKR88259.1"/>
    <property type="molecule type" value="Genomic_DNA"/>
</dbReference>
<dbReference type="InterPro" id="IPR028098">
    <property type="entry name" value="Glyco_trans_4-like_N"/>
</dbReference>
<dbReference type="SUPFAM" id="SSF53756">
    <property type="entry name" value="UDP-Glycosyltransferase/glycogen phosphorylase"/>
    <property type="match status" value="1"/>
</dbReference>
<evidence type="ECO:0000313" key="3">
    <source>
        <dbReference type="EMBL" id="KKR88259.1"/>
    </source>
</evidence>
<reference evidence="3 4" key="1">
    <citation type="journal article" date="2015" name="Nature">
        <title>rRNA introns, odd ribosomes, and small enigmatic genomes across a large radiation of phyla.</title>
        <authorList>
            <person name="Brown C.T."/>
            <person name="Hug L.A."/>
            <person name="Thomas B.C."/>
            <person name="Sharon I."/>
            <person name="Castelle C.J."/>
            <person name="Singh A."/>
            <person name="Wilkins M.J."/>
            <person name="Williams K.H."/>
            <person name="Banfield J.F."/>
        </authorList>
    </citation>
    <scope>NUCLEOTIDE SEQUENCE [LARGE SCALE GENOMIC DNA]</scope>
</reference>
<name>A0A0G0UHG0_9BACT</name>
<proteinExistence type="predicted"/>
<protein>
    <submittedName>
        <fullName evidence="3">Glycosyl transferase group 1</fullName>
    </submittedName>
</protein>
<dbReference type="Gene3D" id="3.40.50.2000">
    <property type="entry name" value="Glycogen Phosphorylase B"/>
    <property type="match status" value="2"/>
</dbReference>
<feature type="domain" description="Glycosyltransferase subfamily 4-like N-terminal" evidence="2">
    <location>
        <begin position="14"/>
        <end position="190"/>
    </location>
</feature>
<comment type="caution">
    <text evidence="3">The sequence shown here is derived from an EMBL/GenBank/DDBJ whole genome shotgun (WGS) entry which is preliminary data.</text>
</comment>
<dbReference type="Proteomes" id="UP000033918">
    <property type="component" value="Unassembled WGS sequence"/>
</dbReference>
<dbReference type="InterPro" id="IPR050194">
    <property type="entry name" value="Glycosyltransferase_grp1"/>
</dbReference>
<dbReference type="CDD" id="cd03801">
    <property type="entry name" value="GT4_PimA-like"/>
    <property type="match status" value="1"/>
</dbReference>
<sequence length="390" mass="44629">MRILYLQMFPLHGSGSGTYARELAEEVAKKHEVAMVVPDKNGIRGIKTYKVKLPVKIAFTGHPEWPDCMLYTKVGGKELSANHLSYFQEIVKAVNDFQPDIIHVHHLMPLTWVARYIKIAYGLNFIVTAHGSELPTLENDKRYPYLTQEALGKSVRIAPNSFWTKSWIQKIFSNQFNEKMRVIPGGVDLTHFPKDMDISGIDKKHNLKDKKLVLFSGKLTKYKGVKYFIQAARNIDAVVGITGDGPERKNLEKLVKDMNLTNVKFFGYINGNELIHLYYRADVCVVPSVWDEPLGLVVLEAMAASTPVVVTRKGGIPLMVKDGYNGLFVRPRNPKEIAEKVNFLLRNDEMRIKMGNRARKTVVEKFTWERIAGKYERMYQKFKKKPQVLK</sequence>
<feature type="domain" description="Glycosyl transferase family 1" evidence="1">
    <location>
        <begin position="201"/>
        <end position="360"/>
    </location>
</feature>
<dbReference type="InterPro" id="IPR001296">
    <property type="entry name" value="Glyco_trans_1"/>
</dbReference>
<organism evidence="3 4">
    <name type="scientific">Candidatus Wolfebacteria bacterium GW2011_GWB1_41_12</name>
    <dbReference type="NCBI Taxonomy" id="1619006"/>
    <lineage>
        <taxon>Bacteria</taxon>
        <taxon>Candidatus Wolfeibacteriota</taxon>
    </lineage>
</organism>
<dbReference type="PANTHER" id="PTHR45947:SF3">
    <property type="entry name" value="SULFOQUINOVOSYL TRANSFERASE SQD2"/>
    <property type="match status" value="1"/>
</dbReference>
<evidence type="ECO:0000313" key="4">
    <source>
        <dbReference type="Proteomes" id="UP000033918"/>
    </source>
</evidence>
<gene>
    <name evidence="3" type="ORF">UU38_C0012G0004</name>
</gene>
<dbReference type="Pfam" id="PF00534">
    <property type="entry name" value="Glycos_transf_1"/>
    <property type="match status" value="1"/>
</dbReference>
<dbReference type="Pfam" id="PF13439">
    <property type="entry name" value="Glyco_transf_4"/>
    <property type="match status" value="1"/>
</dbReference>